<accession>A0A507FCX2</accession>
<feature type="compositionally biased region" description="Low complexity" evidence="1">
    <location>
        <begin position="59"/>
        <end position="72"/>
    </location>
</feature>
<keyword evidence="4" id="KW-1185">Reference proteome</keyword>
<keyword evidence="2" id="KW-0472">Membrane</keyword>
<feature type="transmembrane region" description="Helical" evidence="2">
    <location>
        <begin position="156"/>
        <end position="174"/>
    </location>
</feature>
<feature type="region of interest" description="Disordered" evidence="1">
    <location>
        <begin position="1"/>
        <end position="97"/>
    </location>
</feature>
<comment type="caution">
    <text evidence="3">The sequence shown here is derived from an EMBL/GenBank/DDBJ whole genome shotgun (WGS) entry which is preliminary data.</text>
</comment>
<evidence type="ECO:0000256" key="1">
    <source>
        <dbReference type="SAM" id="MobiDB-lite"/>
    </source>
</evidence>
<protein>
    <submittedName>
        <fullName evidence="3">Uncharacterized protein</fullName>
    </submittedName>
</protein>
<dbReference type="EMBL" id="QEAP01000139">
    <property type="protein sequence ID" value="TPX74191.1"/>
    <property type="molecule type" value="Genomic_DNA"/>
</dbReference>
<sequence>MSETPSPAMTAAERRRQRILNSGGDRLSKIAGAQKGDEALASVPSVVDAAKPRQPETQSSPSPSPVAARVPSHTAPNPTRAAPTSALSAPSSAPSMQMPQLPAEFEGLRQRFEEAMKAAADANQAPPQSVLGQGPTPSQAPAAKTIVVPPSPVASFVRFAVAGVMVALCIHFLSQFSLLEDLANTSYNEEDEFVSTAKPVFLGPFNLSPIASLAVQQIHLNVGIPIIGGLSISVWGIFVLIELARQVARFASPNSEAEIVALPGGAMTQMGLTMLSSKMGGDPSTVQQSLKVFGQLRAIYQSLVEDLSVFVVFLGIAVGFSNLYVNHFASANNGSGN</sequence>
<feature type="transmembrane region" description="Helical" evidence="2">
    <location>
        <begin position="222"/>
        <end position="241"/>
    </location>
</feature>
<keyword evidence="2" id="KW-1133">Transmembrane helix</keyword>
<feature type="compositionally biased region" description="Low complexity" evidence="1">
    <location>
        <begin position="81"/>
        <end position="97"/>
    </location>
</feature>
<feature type="transmembrane region" description="Helical" evidence="2">
    <location>
        <begin position="307"/>
        <end position="325"/>
    </location>
</feature>
<dbReference type="Proteomes" id="UP000320333">
    <property type="component" value="Unassembled WGS sequence"/>
</dbReference>
<proteinExistence type="predicted"/>
<name>A0A507FCX2_9FUNG</name>
<evidence type="ECO:0000256" key="2">
    <source>
        <dbReference type="SAM" id="Phobius"/>
    </source>
</evidence>
<reference evidence="3 4" key="1">
    <citation type="journal article" date="2019" name="Sci. Rep.">
        <title>Comparative genomics of chytrid fungi reveal insights into the obligate biotrophic and pathogenic lifestyle of Synchytrium endobioticum.</title>
        <authorList>
            <person name="van de Vossenberg B.T.L.H."/>
            <person name="Warris S."/>
            <person name="Nguyen H.D.T."/>
            <person name="van Gent-Pelzer M.P.E."/>
            <person name="Joly D.L."/>
            <person name="van de Geest H.C."/>
            <person name="Bonants P.J.M."/>
            <person name="Smith D.S."/>
            <person name="Levesque C.A."/>
            <person name="van der Lee T.A.J."/>
        </authorList>
    </citation>
    <scope>NUCLEOTIDE SEQUENCE [LARGE SCALE GENOMIC DNA]</scope>
    <source>
        <strain evidence="3 4">CBS 675.73</strain>
    </source>
</reference>
<gene>
    <name evidence="3" type="ORF">CcCBS67573_g04539</name>
</gene>
<evidence type="ECO:0000313" key="4">
    <source>
        <dbReference type="Proteomes" id="UP000320333"/>
    </source>
</evidence>
<keyword evidence="2" id="KW-0812">Transmembrane</keyword>
<evidence type="ECO:0000313" key="3">
    <source>
        <dbReference type="EMBL" id="TPX74191.1"/>
    </source>
</evidence>
<dbReference type="OrthoDB" id="2119747at2759"/>
<organism evidence="3 4">
    <name type="scientific">Chytriomyces confervae</name>
    <dbReference type="NCBI Taxonomy" id="246404"/>
    <lineage>
        <taxon>Eukaryota</taxon>
        <taxon>Fungi</taxon>
        <taxon>Fungi incertae sedis</taxon>
        <taxon>Chytridiomycota</taxon>
        <taxon>Chytridiomycota incertae sedis</taxon>
        <taxon>Chytridiomycetes</taxon>
        <taxon>Chytridiales</taxon>
        <taxon>Chytriomycetaceae</taxon>
        <taxon>Chytriomyces</taxon>
    </lineage>
</organism>
<dbReference type="AlphaFoldDB" id="A0A507FCX2"/>